<sequence length="446" mass="49070">MAWKNKVVWSEGMLLQPQHLQQHDRYWQSQLEARVGALRPYAWGFSELRIDEQQLALGKLALQSCSAVLPDGTPFSLPADDDLPLPIDLPLDARNVLVVLALPLRRHGVAEVGDGAGADNYARHRADDFEVWDSNGLDNSALMQVGKLRLRLALEGEVANAYTALGVARIVERRADERVVLDPEYCPPCLDFRAAPRLAAFADELVGLLHQRGDALAGRLAQPGATGAAEIADFLLLQLLNRAEPLFMHLAGATGVHPETLYRAMVELAGELATFTEAGKRAAAYPTYRHAQLAESFAPVIADLRRSLSMVMDAQAVPLVLEERQFGIRVAVLPDRELLRSATFVLVVSAQLPPEALRVGFPAHFKIGSVEDIRDLVNLQLPGIALRPLPVAPRQLPFYAGHTYFELDSSSEYFQHLHKSAGFAMHVAGEFPGLQMQFWAIRGRPA</sequence>
<dbReference type="NCBIfam" id="TIGR03353">
    <property type="entry name" value="VI_chp_4"/>
    <property type="match status" value="1"/>
</dbReference>
<dbReference type="PANTHER" id="PTHR35566:SF1">
    <property type="entry name" value="TYPE VI SECRETION SYSTEM BASEPLATE COMPONENT TSSK1"/>
    <property type="match status" value="1"/>
</dbReference>
<proteinExistence type="predicted"/>
<dbReference type="EMBL" id="PDOC01000005">
    <property type="protein sequence ID" value="PIL44994.1"/>
    <property type="molecule type" value="Genomic_DNA"/>
</dbReference>
<dbReference type="Pfam" id="PF05936">
    <property type="entry name" value="T6SS_VasE"/>
    <property type="match status" value="1"/>
</dbReference>
<dbReference type="Proteomes" id="UP000230390">
    <property type="component" value="Unassembled WGS sequence"/>
</dbReference>
<dbReference type="InterPro" id="IPR010263">
    <property type="entry name" value="T6SS_TssK"/>
</dbReference>
<comment type="caution">
    <text evidence="1">The sequence shown here is derived from an EMBL/GenBank/DDBJ whole genome shotgun (WGS) entry which is preliminary data.</text>
</comment>
<reference evidence="1 2" key="1">
    <citation type="submission" date="2017-10" db="EMBL/GenBank/DDBJ databases">
        <title>Massilia psychrophilum sp. nov., a novel purple-pigmented bacterium isolated from Tianshan glacier, Xinjiang Municipality, China.</title>
        <authorList>
            <person name="Wang H."/>
        </authorList>
    </citation>
    <scope>NUCLEOTIDE SEQUENCE [LARGE SCALE GENOMIC DNA]</scope>
    <source>
        <strain evidence="1 2">JCM 30074</strain>
    </source>
</reference>
<evidence type="ECO:0000313" key="2">
    <source>
        <dbReference type="Proteomes" id="UP000230390"/>
    </source>
</evidence>
<dbReference type="OrthoDB" id="9775333at2"/>
<gene>
    <name evidence="1" type="ORF">CR105_11015</name>
</gene>
<keyword evidence="2" id="KW-1185">Reference proteome</keyword>
<name>A0A2G8TG46_9BURK</name>
<organism evidence="1 2">
    <name type="scientific">Massilia eurypsychrophila</name>
    <dbReference type="NCBI Taxonomy" id="1485217"/>
    <lineage>
        <taxon>Bacteria</taxon>
        <taxon>Pseudomonadati</taxon>
        <taxon>Pseudomonadota</taxon>
        <taxon>Betaproteobacteria</taxon>
        <taxon>Burkholderiales</taxon>
        <taxon>Oxalobacteraceae</taxon>
        <taxon>Telluria group</taxon>
        <taxon>Massilia</taxon>
    </lineage>
</organism>
<dbReference type="AlphaFoldDB" id="A0A2G8TG46"/>
<protein>
    <submittedName>
        <fullName evidence="1">Type VI secretion system baseplate subunit TssK</fullName>
    </submittedName>
</protein>
<accession>A0A2G8TG46</accession>
<evidence type="ECO:0000313" key="1">
    <source>
        <dbReference type="EMBL" id="PIL44994.1"/>
    </source>
</evidence>
<dbReference type="RefSeq" id="WP_099788498.1">
    <property type="nucleotide sequence ID" value="NZ_JBHLYV010000032.1"/>
</dbReference>
<dbReference type="PANTHER" id="PTHR35566">
    <property type="entry name" value="BLR3599 PROTEIN"/>
    <property type="match status" value="1"/>
</dbReference>